<evidence type="ECO:0000256" key="3">
    <source>
        <dbReference type="SAM" id="MobiDB-lite"/>
    </source>
</evidence>
<dbReference type="GO" id="GO:0005634">
    <property type="term" value="C:nucleus"/>
    <property type="evidence" value="ECO:0007669"/>
    <property type="project" value="TreeGrafter"/>
</dbReference>
<dbReference type="Pfam" id="PF05971">
    <property type="entry name" value="Methyltransf_10"/>
    <property type="match status" value="1"/>
</dbReference>
<evidence type="ECO:0000313" key="4">
    <source>
        <dbReference type="EMBL" id="KAK5086457.1"/>
    </source>
</evidence>
<organism evidence="4 5">
    <name type="scientific">Lithohypha guttulata</name>
    <dbReference type="NCBI Taxonomy" id="1690604"/>
    <lineage>
        <taxon>Eukaryota</taxon>
        <taxon>Fungi</taxon>
        <taxon>Dikarya</taxon>
        <taxon>Ascomycota</taxon>
        <taxon>Pezizomycotina</taxon>
        <taxon>Eurotiomycetes</taxon>
        <taxon>Chaetothyriomycetidae</taxon>
        <taxon>Chaetothyriales</taxon>
        <taxon>Trichomeriaceae</taxon>
        <taxon>Lithohypha</taxon>
    </lineage>
</organism>
<sequence length="393" mass="44401">MAYNSVDSNRTVSWTSVTPNPSGAQQDNYSNSYDPQRKVIGLDIGTGASSIYPLLACRQRPEWRFLATEIDSLSRDFANQNIISNGMDRRIKLLGSDPGSQNIIPSTQLERFDRIDILLTNPPFYTSEAELQSLAKQKARPPNSACTGAPVEMICPGGEVTFVGRIVQESRLPENRVRIQWFSSMLGKLSSVTAIIDKLHEIDCTNYAVTEFVQGQKTRRWCVAWSWTTLRPSLSVARGTDVVEKKYLPFPTELELSLSIDLPDTIQKINVEIPKLQGMEWQWRQNLQAGIGRSMIGDVWSRHARRKQKKLAVDDRVKPFVEPSIESKDNADNTDGEDDIEPKFVFKITFKQALTAQSSDDTTPSTTLVLRWLQGDDSTLFESFHGWLKRKLV</sequence>
<dbReference type="InterPro" id="IPR010286">
    <property type="entry name" value="METTL16/RlmF"/>
</dbReference>
<dbReference type="GO" id="GO:0070475">
    <property type="term" value="P:rRNA base methylation"/>
    <property type="evidence" value="ECO:0007669"/>
    <property type="project" value="TreeGrafter"/>
</dbReference>
<evidence type="ECO:0000313" key="5">
    <source>
        <dbReference type="Proteomes" id="UP001309876"/>
    </source>
</evidence>
<evidence type="ECO:0000256" key="1">
    <source>
        <dbReference type="ARBA" id="ARBA00022603"/>
    </source>
</evidence>
<dbReference type="GO" id="GO:0008168">
    <property type="term" value="F:methyltransferase activity"/>
    <property type="evidence" value="ECO:0007669"/>
    <property type="project" value="UniProtKB-KW"/>
</dbReference>
<dbReference type="InterPro" id="IPR029063">
    <property type="entry name" value="SAM-dependent_MTases_sf"/>
</dbReference>
<accession>A0AAN7T202</accession>
<dbReference type="AlphaFoldDB" id="A0AAN7T202"/>
<dbReference type="SUPFAM" id="SSF53335">
    <property type="entry name" value="S-adenosyl-L-methionine-dependent methyltransferases"/>
    <property type="match status" value="1"/>
</dbReference>
<proteinExistence type="predicted"/>
<name>A0AAN7T202_9EURO</name>
<comment type="caution">
    <text evidence="4">The sequence shown here is derived from an EMBL/GenBank/DDBJ whole genome shotgun (WGS) entry which is preliminary data.</text>
</comment>
<gene>
    <name evidence="4" type="ORF">LTR05_003625</name>
</gene>
<feature type="region of interest" description="Disordered" evidence="3">
    <location>
        <begin position="1"/>
        <end position="32"/>
    </location>
</feature>
<keyword evidence="2" id="KW-0808">Transferase</keyword>
<evidence type="ECO:0000256" key="2">
    <source>
        <dbReference type="ARBA" id="ARBA00022679"/>
    </source>
</evidence>
<dbReference type="Proteomes" id="UP001309876">
    <property type="component" value="Unassembled WGS sequence"/>
</dbReference>
<keyword evidence="5" id="KW-1185">Reference proteome</keyword>
<protein>
    <recommendedName>
        <fullName evidence="6">U6 small nuclear RNA (adenine-(43)-N(6))-methyltransferase</fullName>
    </recommendedName>
</protein>
<dbReference type="EMBL" id="JAVRRJ010000003">
    <property type="protein sequence ID" value="KAK5086457.1"/>
    <property type="molecule type" value="Genomic_DNA"/>
</dbReference>
<keyword evidence="1" id="KW-0489">Methyltransferase</keyword>
<dbReference type="Gene3D" id="3.40.50.150">
    <property type="entry name" value="Vaccinia Virus protein VP39"/>
    <property type="match status" value="1"/>
</dbReference>
<dbReference type="PANTHER" id="PTHR13393">
    <property type="entry name" value="SAM-DEPENDENT METHYLTRANSFERASE"/>
    <property type="match status" value="1"/>
</dbReference>
<dbReference type="PANTHER" id="PTHR13393:SF0">
    <property type="entry name" value="RNA N6-ADENOSINE-METHYLTRANSFERASE METTL16"/>
    <property type="match status" value="1"/>
</dbReference>
<evidence type="ECO:0008006" key="6">
    <source>
        <dbReference type="Google" id="ProtNLM"/>
    </source>
</evidence>
<reference evidence="4 5" key="1">
    <citation type="submission" date="2023-08" db="EMBL/GenBank/DDBJ databases">
        <title>Black Yeasts Isolated from many extreme environments.</title>
        <authorList>
            <person name="Coleine C."/>
            <person name="Stajich J.E."/>
            <person name="Selbmann L."/>
        </authorList>
    </citation>
    <scope>NUCLEOTIDE SEQUENCE [LARGE SCALE GENOMIC DNA]</scope>
    <source>
        <strain evidence="4 5">CCFEE 5910</strain>
    </source>
</reference>